<dbReference type="EMBL" id="CAJNAS010000007">
    <property type="protein sequence ID" value="CAE6893949.1"/>
    <property type="molecule type" value="Genomic_DNA"/>
</dbReference>
<dbReference type="Proteomes" id="UP000675121">
    <property type="component" value="Unassembled WGS sequence"/>
</dbReference>
<feature type="transmembrane region" description="Helical" evidence="2">
    <location>
        <begin position="20"/>
        <end position="47"/>
    </location>
</feature>
<evidence type="ECO:0000313" key="4">
    <source>
        <dbReference type="Proteomes" id="UP000675121"/>
    </source>
</evidence>
<keyword evidence="2" id="KW-0812">Transmembrane</keyword>
<feature type="compositionally biased region" description="Basic and acidic residues" evidence="1">
    <location>
        <begin position="115"/>
        <end position="124"/>
    </location>
</feature>
<proteinExistence type="predicted"/>
<evidence type="ECO:0000256" key="2">
    <source>
        <dbReference type="SAM" id="Phobius"/>
    </source>
</evidence>
<comment type="caution">
    <text evidence="3">The sequence shown here is derived from an EMBL/GenBank/DDBJ whole genome shotgun (WGS) entry which is preliminary data.</text>
</comment>
<keyword evidence="4" id="KW-1185">Reference proteome</keyword>
<dbReference type="AlphaFoldDB" id="A0A9N8QWT7"/>
<sequence length="124" mass="14035">MEGENEMKIRSPLSICLPLAIFIAACVLSLPTFVIAVIWMSIGVMTLGHRSFESFPTTGIRREWLRGYRGACLWFCHLAWWPWYMRSSIQDIAGQIGLSLHRTKKTGDKGLNSSSDRRSNGDDD</sequence>
<organism evidence="3 4">
    <name type="scientific">Paraburkholderia domus</name>
    <dbReference type="NCBI Taxonomy" id="2793075"/>
    <lineage>
        <taxon>Bacteria</taxon>
        <taxon>Pseudomonadati</taxon>
        <taxon>Pseudomonadota</taxon>
        <taxon>Betaproteobacteria</taxon>
        <taxon>Burkholderiales</taxon>
        <taxon>Burkholderiaceae</taxon>
        <taxon>Paraburkholderia</taxon>
    </lineage>
</organism>
<keyword evidence="2" id="KW-0472">Membrane</keyword>
<gene>
    <name evidence="3" type="ORF">R70211_02886</name>
</gene>
<reference evidence="3" key="1">
    <citation type="submission" date="2021-02" db="EMBL/GenBank/DDBJ databases">
        <authorList>
            <person name="Vanwijnsberghe S."/>
        </authorList>
    </citation>
    <scope>NUCLEOTIDE SEQUENCE</scope>
    <source>
        <strain evidence="3">R-70211</strain>
    </source>
</reference>
<protein>
    <submittedName>
        <fullName evidence="3">Uncharacterized protein</fullName>
    </submittedName>
</protein>
<name>A0A9N8QWT7_9BURK</name>
<keyword evidence="2" id="KW-1133">Transmembrane helix</keyword>
<feature type="region of interest" description="Disordered" evidence="1">
    <location>
        <begin position="104"/>
        <end position="124"/>
    </location>
</feature>
<evidence type="ECO:0000256" key="1">
    <source>
        <dbReference type="SAM" id="MobiDB-lite"/>
    </source>
</evidence>
<evidence type="ECO:0000313" key="3">
    <source>
        <dbReference type="EMBL" id="CAE6893949.1"/>
    </source>
</evidence>
<accession>A0A9N8QWT7</accession>